<keyword evidence="2" id="KW-1185">Reference proteome</keyword>
<evidence type="ECO:0000313" key="1">
    <source>
        <dbReference type="EMBL" id="CAB0013068.1"/>
    </source>
</evidence>
<accession>A0A6H5HAI1</accession>
<protein>
    <submittedName>
        <fullName evidence="1">Uncharacterized protein</fullName>
    </submittedName>
</protein>
<feature type="non-terminal residue" evidence="1">
    <location>
        <position position="88"/>
    </location>
</feature>
<organism evidence="1 2">
    <name type="scientific">Nesidiocoris tenuis</name>
    <dbReference type="NCBI Taxonomy" id="355587"/>
    <lineage>
        <taxon>Eukaryota</taxon>
        <taxon>Metazoa</taxon>
        <taxon>Ecdysozoa</taxon>
        <taxon>Arthropoda</taxon>
        <taxon>Hexapoda</taxon>
        <taxon>Insecta</taxon>
        <taxon>Pterygota</taxon>
        <taxon>Neoptera</taxon>
        <taxon>Paraneoptera</taxon>
        <taxon>Hemiptera</taxon>
        <taxon>Heteroptera</taxon>
        <taxon>Panheteroptera</taxon>
        <taxon>Cimicomorpha</taxon>
        <taxon>Miridae</taxon>
        <taxon>Dicyphina</taxon>
        <taxon>Nesidiocoris</taxon>
    </lineage>
</organism>
<evidence type="ECO:0000313" key="2">
    <source>
        <dbReference type="Proteomes" id="UP000479000"/>
    </source>
</evidence>
<dbReference type="AlphaFoldDB" id="A0A6H5HAI1"/>
<dbReference type="Proteomes" id="UP000479000">
    <property type="component" value="Unassembled WGS sequence"/>
</dbReference>
<name>A0A6H5HAI1_9HEMI</name>
<reference evidence="1 2" key="1">
    <citation type="submission" date="2020-02" db="EMBL/GenBank/DDBJ databases">
        <authorList>
            <person name="Ferguson B K."/>
        </authorList>
    </citation>
    <scope>NUCLEOTIDE SEQUENCE [LARGE SCALE GENOMIC DNA]</scope>
</reference>
<dbReference type="EMBL" id="CADCXU010025981">
    <property type="protein sequence ID" value="CAB0013068.1"/>
    <property type="molecule type" value="Genomic_DNA"/>
</dbReference>
<sequence>MDFREPKLDFPRKKNLVKVTDLLGAVGSFVDGYVTNNQSGIKGSSDSDELVTAWWDRNLIYTTKRRIATVSLYPCQPIFTGSAQNLKT</sequence>
<proteinExistence type="predicted"/>
<gene>
    <name evidence="1" type="ORF">NTEN_LOCUS17728</name>
</gene>